<keyword evidence="2" id="KW-1185">Reference proteome</keyword>
<accession>A0ABN5Z2B0</accession>
<dbReference type="Proteomes" id="UP000465609">
    <property type="component" value="Plasmid pJCM15296"/>
</dbReference>
<organism evidence="1 2">
    <name type="scientific">Mycolicibacterium aubagnense</name>
    <dbReference type="NCBI Taxonomy" id="319707"/>
    <lineage>
        <taxon>Bacteria</taxon>
        <taxon>Bacillati</taxon>
        <taxon>Actinomycetota</taxon>
        <taxon>Actinomycetes</taxon>
        <taxon>Mycobacteriales</taxon>
        <taxon>Mycobacteriaceae</taxon>
        <taxon>Mycolicibacterium</taxon>
    </lineage>
</organism>
<protein>
    <submittedName>
        <fullName evidence="1">Uncharacterized protein</fullName>
    </submittedName>
</protein>
<reference evidence="1 2" key="1">
    <citation type="journal article" date="2019" name="Emerg. Microbes Infect.">
        <title>Comprehensive subspecies identification of 175 nontuberculous mycobacteria species based on 7547 genomic profiles.</title>
        <authorList>
            <person name="Matsumoto Y."/>
            <person name="Kinjo T."/>
            <person name="Motooka D."/>
            <person name="Nabeya D."/>
            <person name="Jung N."/>
            <person name="Uechi K."/>
            <person name="Horii T."/>
            <person name="Iida T."/>
            <person name="Fujita J."/>
            <person name="Nakamura S."/>
        </authorList>
    </citation>
    <scope>NUCLEOTIDE SEQUENCE [LARGE SCALE GENOMIC DNA]</scope>
    <source>
        <strain evidence="1 2">JCM 15296</strain>
        <plasmid evidence="1">pJCM15296</plasmid>
    </source>
</reference>
<dbReference type="InterPro" id="IPR046828">
    <property type="entry name" value="RepSA"/>
</dbReference>
<dbReference type="Pfam" id="PF20199">
    <property type="entry name" value="RepSA"/>
    <property type="match status" value="1"/>
</dbReference>
<evidence type="ECO:0000313" key="2">
    <source>
        <dbReference type="Proteomes" id="UP000465609"/>
    </source>
</evidence>
<name>A0ABN5Z2B0_9MYCO</name>
<proteinExistence type="predicted"/>
<sequence>MIWIRCASVSSKSSKSKLAPSRTSTLSFASTRQRRDHGIAITVPNPHRAVAGHTIHTPGDEDTAAAVAVRFGTQIDTQSLTAESSVIHDASNAGLASGFSARRVACYLAKYVTKSLQDFGIAARRLSTEAIAALDVTEHTRSILFAIAALDHHAVTDAARESPWTGIGRWLHTLGYRGHITTKSRHYSTTMTALRVHRAEWTATKTPKPQQRNMIRWIPRTRLDGKSIALVMLRQATESWLFRPACDISRPGAPDWWRSVTSNRIDQGAVMIDNSNTAHPHSEGGDQVSARILSEGGAEIVVPEDYVLPCEANRALIRVILAIRDRTLGGDRGVA</sequence>
<dbReference type="EMBL" id="AP022578">
    <property type="protein sequence ID" value="BBX88321.1"/>
    <property type="molecule type" value="Genomic_DNA"/>
</dbReference>
<evidence type="ECO:0000313" key="1">
    <source>
        <dbReference type="EMBL" id="BBX88321.1"/>
    </source>
</evidence>
<gene>
    <name evidence="1" type="ORF">MAUB_65220</name>
</gene>
<geneLocation type="plasmid" evidence="1 2">
    <name>pJCM15296</name>
</geneLocation>
<keyword evidence="1" id="KW-0614">Plasmid</keyword>